<dbReference type="InterPro" id="IPR017246">
    <property type="entry name" value="Snapin"/>
</dbReference>
<dbReference type="EMBL" id="CATQJA010002702">
    <property type="protein sequence ID" value="CAJ0585089.1"/>
    <property type="molecule type" value="Genomic_DNA"/>
</dbReference>
<organism evidence="4 6">
    <name type="scientific">Mesorhabditis spiculigera</name>
    <dbReference type="NCBI Taxonomy" id="96644"/>
    <lineage>
        <taxon>Eukaryota</taxon>
        <taxon>Metazoa</taxon>
        <taxon>Ecdysozoa</taxon>
        <taxon>Nematoda</taxon>
        <taxon>Chromadorea</taxon>
        <taxon>Rhabditida</taxon>
        <taxon>Rhabditina</taxon>
        <taxon>Rhabditomorpha</taxon>
        <taxon>Rhabditoidea</taxon>
        <taxon>Rhabditidae</taxon>
        <taxon>Mesorhabditinae</taxon>
        <taxon>Mesorhabditis</taxon>
    </lineage>
</organism>
<name>A0AA36CKM8_9BILA</name>
<dbReference type="PANTHER" id="PTHR31305:SF2">
    <property type="entry name" value="SNARE-ASSOCIATED PROTEIN SNAPIN"/>
    <property type="match status" value="1"/>
</dbReference>
<dbReference type="Proteomes" id="UP001177023">
    <property type="component" value="Unassembled WGS sequence"/>
</dbReference>
<dbReference type="AlphaFoldDB" id="A0AA36CKM8"/>
<dbReference type="InterPro" id="IPR035932">
    <property type="entry name" value="HflD-like_sf"/>
</dbReference>
<dbReference type="GO" id="GO:0000149">
    <property type="term" value="F:SNARE binding"/>
    <property type="evidence" value="ECO:0007669"/>
    <property type="project" value="TreeGrafter"/>
</dbReference>
<dbReference type="SUPFAM" id="SSF101322">
    <property type="entry name" value="YcfC-like"/>
    <property type="match status" value="1"/>
</dbReference>
<dbReference type="Pfam" id="PF14712">
    <property type="entry name" value="Snapin_Pallidin"/>
    <property type="match status" value="1"/>
</dbReference>
<dbReference type="GO" id="GO:2000300">
    <property type="term" value="P:regulation of synaptic vesicle exocytosis"/>
    <property type="evidence" value="ECO:0007669"/>
    <property type="project" value="TreeGrafter"/>
</dbReference>
<evidence type="ECO:0000313" key="6">
    <source>
        <dbReference type="Proteomes" id="UP001177023"/>
    </source>
</evidence>
<evidence type="ECO:0000313" key="5">
    <source>
        <dbReference type="EMBL" id="CAJ0585089.1"/>
    </source>
</evidence>
<dbReference type="InterPro" id="IPR028119">
    <property type="entry name" value="Snapin/Pallidin/Snn1"/>
</dbReference>
<evidence type="ECO:0000256" key="2">
    <source>
        <dbReference type="ARBA" id="ARBA00023054"/>
    </source>
</evidence>
<dbReference type="GO" id="GO:0008333">
    <property type="term" value="P:endosome to lysosome transport"/>
    <property type="evidence" value="ECO:0007669"/>
    <property type="project" value="TreeGrafter"/>
</dbReference>
<dbReference type="GO" id="GO:0032418">
    <property type="term" value="P:lysosome localization"/>
    <property type="evidence" value="ECO:0007669"/>
    <property type="project" value="TreeGrafter"/>
</dbReference>
<protein>
    <recommendedName>
        <fullName evidence="3">Biogenesis of lysosome-related organelles complex 1 subunit 7</fullName>
    </recommendedName>
</protein>
<reference evidence="4" key="1">
    <citation type="submission" date="2023-06" db="EMBL/GenBank/DDBJ databases">
        <authorList>
            <person name="Delattre M."/>
        </authorList>
    </citation>
    <scope>NUCLEOTIDE SEQUENCE</scope>
    <source>
        <strain evidence="4">AF72</strain>
    </source>
</reference>
<keyword evidence="2" id="KW-0175">Coiled coil</keyword>
<dbReference type="GO" id="GO:0007040">
    <property type="term" value="P:lysosome organization"/>
    <property type="evidence" value="ECO:0007669"/>
    <property type="project" value="TreeGrafter"/>
</dbReference>
<gene>
    <name evidence="5" type="ORF">MSPICULIGERA_LOCUS23121</name>
    <name evidence="4" type="ORF">MSPICULIGERA_LOCUS8229</name>
</gene>
<dbReference type="GO" id="GO:0031083">
    <property type="term" value="C:BLOC-1 complex"/>
    <property type="evidence" value="ECO:0007669"/>
    <property type="project" value="InterPro"/>
</dbReference>
<accession>A0AA36CKM8</accession>
<proteinExistence type="inferred from homology"/>
<comment type="caution">
    <text evidence="4">The sequence shown here is derived from an EMBL/GenBank/DDBJ whole genome shotgun (WGS) entry which is preliminary data.</text>
</comment>
<dbReference type="GO" id="GO:0006886">
    <property type="term" value="P:intracellular protein transport"/>
    <property type="evidence" value="ECO:0007669"/>
    <property type="project" value="InterPro"/>
</dbReference>
<dbReference type="GO" id="GO:0099078">
    <property type="term" value="C:BORC complex"/>
    <property type="evidence" value="ECO:0007669"/>
    <property type="project" value="TreeGrafter"/>
</dbReference>
<sequence>MGDENCSAGGGGGAITIDGNDLTFAAVAPALEKLDGQIAATRDSQKLLNQNVEVLSEFLHELNSSDEPYDLISYELKLMDCKKRIVTTGTQLGNIHDRLSKLQRQIAREVYKKKQLVKTQPAPSAPGL</sequence>
<evidence type="ECO:0000256" key="1">
    <source>
        <dbReference type="ARBA" id="ARBA00006111"/>
    </source>
</evidence>
<feature type="non-terminal residue" evidence="4">
    <location>
        <position position="1"/>
    </location>
</feature>
<keyword evidence="6" id="KW-1185">Reference proteome</keyword>
<dbReference type="GO" id="GO:0016079">
    <property type="term" value="P:synaptic vesicle exocytosis"/>
    <property type="evidence" value="ECO:0007669"/>
    <property type="project" value="TreeGrafter"/>
</dbReference>
<dbReference type="GO" id="GO:0008021">
    <property type="term" value="C:synaptic vesicle"/>
    <property type="evidence" value="ECO:0007669"/>
    <property type="project" value="TreeGrafter"/>
</dbReference>
<dbReference type="PANTHER" id="PTHR31305">
    <property type="entry name" value="SNARE-ASSOCIATED PROTEIN SNAPIN"/>
    <property type="match status" value="1"/>
</dbReference>
<evidence type="ECO:0000256" key="3">
    <source>
        <dbReference type="ARBA" id="ARBA00033330"/>
    </source>
</evidence>
<evidence type="ECO:0000313" key="4">
    <source>
        <dbReference type="EMBL" id="CAJ0569766.1"/>
    </source>
</evidence>
<dbReference type="EMBL" id="CATQJA010002118">
    <property type="protein sequence ID" value="CAJ0569766.1"/>
    <property type="molecule type" value="Genomic_DNA"/>
</dbReference>
<comment type="similarity">
    <text evidence="1">Belongs to the SNAPIN family.</text>
</comment>